<dbReference type="InterPro" id="IPR012947">
    <property type="entry name" value="tRNA_SAD"/>
</dbReference>
<evidence type="ECO:0000256" key="12">
    <source>
        <dbReference type="ARBA" id="ARBA00072369"/>
    </source>
</evidence>
<dbReference type="SMART" id="SM00863">
    <property type="entry name" value="tRNA_SAD"/>
    <property type="match status" value="1"/>
</dbReference>
<dbReference type="GO" id="GO:0005524">
    <property type="term" value="F:ATP binding"/>
    <property type="evidence" value="ECO:0007669"/>
    <property type="project" value="UniProtKB-KW"/>
</dbReference>
<dbReference type="InterPro" id="IPR004154">
    <property type="entry name" value="Anticodon-bd"/>
</dbReference>
<dbReference type="Gene3D" id="3.30.930.10">
    <property type="entry name" value="Bira Bifunctional Protein, Domain 2"/>
    <property type="match status" value="1"/>
</dbReference>
<dbReference type="Gene3D" id="3.30.980.10">
    <property type="entry name" value="Threonyl-trna Synthetase, Chain A, domain 2"/>
    <property type="match status" value="1"/>
</dbReference>
<evidence type="ECO:0000256" key="8">
    <source>
        <dbReference type="ARBA" id="ARBA00022917"/>
    </source>
</evidence>
<accession>H6WB86</accession>
<dbReference type="PROSITE" id="PS51880">
    <property type="entry name" value="TGS"/>
    <property type="match status" value="1"/>
</dbReference>
<dbReference type="PANTHER" id="PTHR11451">
    <property type="entry name" value="THREONINE-TRNA LIGASE"/>
    <property type="match status" value="1"/>
</dbReference>
<comment type="similarity">
    <text evidence="2">Belongs to the class-II aminoacyl-tRNA synthetase family.</text>
</comment>
<evidence type="ECO:0000256" key="4">
    <source>
        <dbReference type="ARBA" id="ARBA00022490"/>
    </source>
</evidence>
<keyword evidence="7" id="KW-0067">ATP-binding</keyword>
<dbReference type="Pfam" id="PF02824">
    <property type="entry name" value="TGS"/>
    <property type="match status" value="1"/>
</dbReference>
<dbReference type="GO" id="GO:0004829">
    <property type="term" value="F:threonine-tRNA ligase activity"/>
    <property type="evidence" value="ECO:0007669"/>
    <property type="project" value="UniProtKB-EC"/>
</dbReference>
<dbReference type="Gene3D" id="3.10.20.30">
    <property type="match status" value="1"/>
</dbReference>
<keyword evidence="4" id="KW-0963">Cytoplasm</keyword>
<evidence type="ECO:0000256" key="1">
    <source>
        <dbReference type="ARBA" id="ARBA00004496"/>
    </source>
</evidence>
<dbReference type="EMBL" id="JQ062405">
    <property type="protein sequence ID" value="AFA52574.1"/>
    <property type="molecule type" value="Genomic_DNA"/>
</dbReference>
<protein>
    <recommendedName>
        <fullName evidence="12">Probable threonine--tRNA ligase, cytoplasmic</fullName>
        <ecNumber evidence="3">6.1.1.3</ecNumber>
    </recommendedName>
    <alternativeName>
        <fullName evidence="10">Threonyl-tRNA synthetase</fullName>
    </alternativeName>
</protein>
<dbReference type="PROSITE" id="PS50862">
    <property type="entry name" value="AA_TRNA_LIGASE_II"/>
    <property type="match status" value="1"/>
</dbReference>
<keyword evidence="8" id="KW-0648">Protein biosynthesis</keyword>
<dbReference type="InterPro" id="IPR047246">
    <property type="entry name" value="ThrRS_anticodon"/>
</dbReference>
<sequence>MVQQSNAEAVKINRTERFAVLDLSSSRVVHIAEEKCKPENHKTRLTKSSGKLVDDLKSGRIGGSFNLESNPHFIEERKEVYEQAMKKQISRQQTKPKVEITITLPDGSTKVGTSWLTTPMDIAQSISKQMAKKVIVAEVIYSRKIEDDEVDVVGADGLDIDEVNEGDRNEAELWDMMRPLIGDCRMRLLKWEDKEAKAVFWHSSAHYMGFAMECKYGCHLTHGPPIEQGFFYDCYMGDNVVSDKDFLNLNQTVMQECKKNQNFERLMLTKDEALDMFKYNPFKVQYIQTKIPDGSCTTVYKNGDFIDLCRGPHVPQSTMIQAFAATKTSATNWLAKTENDTLQRVYGVSFPEKSQLKKWIDFQEQAKLRDHRRLGMQQELFFFHPLSPGSAFFLPHGTRVYNKLLDFIRKEYRNRGYEEVTSPNIFNMELWNISGHALHYKENMFRFDVEGQEYGMKPMNCPGHCLMYAHRLRSYRELPLRLADFGVLHRNEISGALSGLTRVRRFCQDDAHIFCREDQITEEVKGALEFMKAVYDIFGMTYKLELSTKPEKALGDDSLWETAEKALAEALDGFAGSGNWRVNPGDGAFYGPKIDIKVFDAMERSHQCATIQLDFQLPIRFNLSYRGEAKAEEDGGNQAVVNSVNRPVMVHRAMLGSLERMMAVLTEHYGGRWPFWLSPRQAMVVPVGQAFIEYAYHVQKLFHENGFYVDIDDSAKTMNKKIREAEKAHYNYVLVVGAAEKETNEVNCREAGNKEVQAKNMKIEETIEMMKRLVAEYK</sequence>
<dbReference type="InterPro" id="IPR012676">
    <property type="entry name" value="TGS-like"/>
</dbReference>
<dbReference type="Pfam" id="PF07973">
    <property type="entry name" value="tRNA_SAD"/>
    <property type="match status" value="1"/>
</dbReference>
<dbReference type="EC" id="6.1.1.3" evidence="3"/>
<dbReference type="CDD" id="cd00771">
    <property type="entry name" value="ThrRS_core"/>
    <property type="match status" value="1"/>
</dbReference>
<dbReference type="GO" id="GO:0006435">
    <property type="term" value="P:threonyl-tRNA aminoacylation"/>
    <property type="evidence" value="ECO:0007669"/>
    <property type="project" value="InterPro"/>
</dbReference>
<evidence type="ECO:0000256" key="5">
    <source>
        <dbReference type="ARBA" id="ARBA00022598"/>
    </source>
</evidence>
<dbReference type="InterPro" id="IPR002320">
    <property type="entry name" value="Thr-tRNA-ligase_IIa"/>
</dbReference>
<comment type="catalytic activity">
    <reaction evidence="11">
        <text>tRNA(Thr) + L-threonine + ATP = L-threonyl-tRNA(Thr) + AMP + diphosphate + H(+)</text>
        <dbReference type="Rhea" id="RHEA:24624"/>
        <dbReference type="Rhea" id="RHEA-COMP:9670"/>
        <dbReference type="Rhea" id="RHEA-COMP:9704"/>
        <dbReference type="ChEBI" id="CHEBI:15378"/>
        <dbReference type="ChEBI" id="CHEBI:30616"/>
        <dbReference type="ChEBI" id="CHEBI:33019"/>
        <dbReference type="ChEBI" id="CHEBI:57926"/>
        <dbReference type="ChEBI" id="CHEBI:78442"/>
        <dbReference type="ChEBI" id="CHEBI:78534"/>
        <dbReference type="ChEBI" id="CHEBI:456215"/>
        <dbReference type="EC" id="6.1.1.3"/>
    </reaction>
</comment>
<dbReference type="AlphaFoldDB" id="H6WB86"/>
<keyword evidence="9 15" id="KW-0030">Aminoacyl-tRNA synthetase</keyword>
<dbReference type="SUPFAM" id="SSF55186">
    <property type="entry name" value="ThrRS/AlaRS common domain"/>
    <property type="match status" value="1"/>
</dbReference>
<dbReference type="InterPro" id="IPR012675">
    <property type="entry name" value="Beta-grasp_dom_sf"/>
</dbReference>
<evidence type="ECO:0000256" key="10">
    <source>
        <dbReference type="ARBA" id="ARBA00031900"/>
    </source>
</evidence>
<evidence type="ECO:0000256" key="6">
    <source>
        <dbReference type="ARBA" id="ARBA00022741"/>
    </source>
</evidence>
<dbReference type="SUPFAM" id="SSF52954">
    <property type="entry name" value="Class II aaRS ABD-related"/>
    <property type="match status" value="1"/>
</dbReference>
<dbReference type="HAMAP" id="MF_00184">
    <property type="entry name" value="Thr_tRNA_synth"/>
    <property type="match status" value="1"/>
</dbReference>
<evidence type="ECO:0000259" key="13">
    <source>
        <dbReference type="PROSITE" id="PS50862"/>
    </source>
</evidence>
<gene>
    <name evidence="15" type="primary">ThrRS</name>
</gene>
<dbReference type="SUPFAM" id="SSF81271">
    <property type="entry name" value="TGS-like"/>
    <property type="match status" value="1"/>
</dbReference>
<dbReference type="FunFam" id="3.30.930.10:FF:000019">
    <property type="entry name" value="Threonine--tRNA ligase"/>
    <property type="match status" value="1"/>
</dbReference>
<evidence type="ECO:0000313" key="15">
    <source>
        <dbReference type="EMBL" id="AFA52574.1"/>
    </source>
</evidence>
<dbReference type="Pfam" id="PF00587">
    <property type="entry name" value="tRNA-synt_2b"/>
    <property type="match status" value="1"/>
</dbReference>
<dbReference type="InterPro" id="IPR018163">
    <property type="entry name" value="Thr/Ala-tRNA-synth_IIc_edit"/>
</dbReference>
<dbReference type="GO" id="GO:0005739">
    <property type="term" value="C:mitochondrion"/>
    <property type="evidence" value="ECO:0007669"/>
    <property type="project" value="TreeGrafter"/>
</dbReference>
<reference evidence="15" key="1">
    <citation type="journal article" date="2012" name="Mol. Biol. Evol.">
        <title>Transcriptomic Evidence for the Expression of Horizontally Transferred Algal Nuclear Genes in the Photosynthetic Sea Slug, Elysia chlorotica.</title>
        <authorList>
            <person name="Pierce S.K."/>
            <person name="Fang X."/>
            <person name="Schwartz J.A."/>
            <person name="Jiang X."/>
            <person name="Zhao W."/>
            <person name="Curtis N.E."/>
            <person name="Kocot K.M."/>
            <person name="Yang B."/>
            <person name="Wang J."/>
        </authorList>
    </citation>
    <scope>NUCLEOTIDE SEQUENCE</scope>
</reference>
<dbReference type="Pfam" id="PF03129">
    <property type="entry name" value="HGTP_anticodon"/>
    <property type="match status" value="1"/>
</dbReference>
<dbReference type="InterPro" id="IPR036621">
    <property type="entry name" value="Anticodon-bd_dom_sf"/>
</dbReference>
<dbReference type="PRINTS" id="PR01047">
    <property type="entry name" value="TRNASYNTHTHR"/>
</dbReference>
<feature type="domain" description="TGS" evidence="14">
    <location>
        <begin position="98"/>
        <end position="190"/>
    </location>
</feature>
<dbReference type="InterPro" id="IPR033728">
    <property type="entry name" value="ThrRS_core"/>
</dbReference>
<evidence type="ECO:0000256" key="7">
    <source>
        <dbReference type="ARBA" id="ARBA00022840"/>
    </source>
</evidence>
<organism evidence="15">
    <name type="scientific">Vaucheria litorea</name>
    <name type="common">Yellow-green alga</name>
    <dbReference type="NCBI Taxonomy" id="109269"/>
    <lineage>
        <taxon>Eukaryota</taxon>
        <taxon>Sar</taxon>
        <taxon>Stramenopiles</taxon>
        <taxon>Ochrophyta</taxon>
        <taxon>PX clade</taxon>
        <taxon>Xanthophyceae</taxon>
        <taxon>Vaucheriales</taxon>
        <taxon>Vaucheriaceae</taxon>
        <taxon>Vaucheria</taxon>
    </lineage>
</organism>
<evidence type="ECO:0000259" key="14">
    <source>
        <dbReference type="PROSITE" id="PS51880"/>
    </source>
</evidence>
<proteinExistence type="inferred from homology"/>
<dbReference type="InterPro" id="IPR006195">
    <property type="entry name" value="aa-tRNA-synth_II"/>
</dbReference>
<dbReference type="InterPro" id="IPR002314">
    <property type="entry name" value="aa-tRNA-synt_IIb"/>
</dbReference>
<evidence type="ECO:0000256" key="9">
    <source>
        <dbReference type="ARBA" id="ARBA00023146"/>
    </source>
</evidence>
<dbReference type="InterPro" id="IPR004095">
    <property type="entry name" value="TGS"/>
</dbReference>
<dbReference type="SUPFAM" id="SSF55681">
    <property type="entry name" value="Class II aaRS and biotin synthetases"/>
    <property type="match status" value="1"/>
</dbReference>
<dbReference type="Gene3D" id="3.40.50.800">
    <property type="entry name" value="Anticodon-binding domain"/>
    <property type="match status" value="1"/>
</dbReference>
<dbReference type="CDD" id="cd00860">
    <property type="entry name" value="ThrRS_anticodon"/>
    <property type="match status" value="1"/>
</dbReference>
<dbReference type="FunFam" id="3.30.980.10:FF:000005">
    <property type="entry name" value="Threonyl-tRNA synthetase, mitochondrial"/>
    <property type="match status" value="1"/>
</dbReference>
<keyword evidence="5" id="KW-0436">Ligase</keyword>
<evidence type="ECO:0000256" key="3">
    <source>
        <dbReference type="ARBA" id="ARBA00013163"/>
    </source>
</evidence>
<dbReference type="InterPro" id="IPR045864">
    <property type="entry name" value="aa-tRNA-synth_II/BPL/LPL"/>
</dbReference>
<dbReference type="NCBIfam" id="TIGR00418">
    <property type="entry name" value="thrS"/>
    <property type="match status" value="1"/>
</dbReference>
<name>H6WB86_VAULI</name>
<dbReference type="CDD" id="cd01667">
    <property type="entry name" value="TGS_ThrRS"/>
    <property type="match status" value="1"/>
</dbReference>
<evidence type="ECO:0000256" key="2">
    <source>
        <dbReference type="ARBA" id="ARBA00008226"/>
    </source>
</evidence>
<keyword evidence="6" id="KW-0547">Nucleotide-binding</keyword>
<feature type="domain" description="Aminoacyl-transfer RNA synthetases class-II family profile" evidence="13">
    <location>
        <begin position="395"/>
        <end position="674"/>
    </location>
</feature>
<comment type="subcellular location">
    <subcellularLocation>
        <location evidence="1">Cytoplasm</location>
    </subcellularLocation>
</comment>
<dbReference type="PANTHER" id="PTHR11451:SF46">
    <property type="entry name" value="THREONINE--TRNA LIGASE"/>
    <property type="match status" value="1"/>
</dbReference>
<evidence type="ECO:0000256" key="11">
    <source>
        <dbReference type="ARBA" id="ARBA00049515"/>
    </source>
</evidence>